<dbReference type="AlphaFoldDB" id="A0ABD3QNM1"/>
<keyword evidence="1" id="KW-0132">Cell division</keyword>
<dbReference type="InterPro" id="IPR013763">
    <property type="entry name" value="Cyclin-like_dom"/>
</dbReference>
<dbReference type="GO" id="GO:0051301">
    <property type="term" value="P:cell division"/>
    <property type="evidence" value="ECO:0007669"/>
    <property type="project" value="UniProtKB-KW"/>
</dbReference>
<dbReference type="PIRSF" id="PIRSF001771">
    <property type="entry name" value="Cyclin_A_B_D_E"/>
    <property type="match status" value="1"/>
</dbReference>
<dbReference type="SUPFAM" id="SSF47954">
    <property type="entry name" value="Cyclin-like"/>
    <property type="match status" value="1"/>
</dbReference>
<evidence type="ECO:0000256" key="4">
    <source>
        <dbReference type="RuleBase" id="RU000383"/>
    </source>
</evidence>
<dbReference type="FunFam" id="1.10.472.10:FF:000093">
    <property type="entry name" value="Predicted protein"/>
    <property type="match status" value="1"/>
</dbReference>
<dbReference type="PANTHER" id="PTHR10177">
    <property type="entry name" value="CYCLINS"/>
    <property type="match status" value="1"/>
</dbReference>
<dbReference type="Pfam" id="PF00134">
    <property type="entry name" value="Cyclin_N"/>
    <property type="match status" value="1"/>
</dbReference>
<evidence type="ECO:0000256" key="2">
    <source>
        <dbReference type="ARBA" id="ARBA00023127"/>
    </source>
</evidence>
<dbReference type="InterPro" id="IPR046965">
    <property type="entry name" value="Cyclin_A/B-like"/>
</dbReference>
<sequence length="270" mass="30371">MDSISAMHLQEKKSPRCSNYFHRSSVVHESCRTAMVNWLFQISDALSLNRETVGIAMSFLDRFLSSSTARSAKALDDRHQFQLAAITAYFIAVKIYEPVQLGVDMLVKLCRGFYEQSAILEMEKDILYSLEWRVSSPTALDFMRQILELLTLNEPSFVENSQRHMGNATSDVHFSTFAPSVVGAACVAISFRESNVSPSSDQLSFWEQICQELELNDSKEFFDVQQRLQSKSSHSKKLRNVGSALTTLSSRSSYINVGDARSPVSINVNV</sequence>
<dbReference type="Proteomes" id="UP001516023">
    <property type="component" value="Unassembled WGS sequence"/>
</dbReference>
<feature type="domain" description="Cyclin-like" evidence="5">
    <location>
        <begin position="37"/>
        <end position="128"/>
    </location>
</feature>
<dbReference type="InterPro" id="IPR006671">
    <property type="entry name" value="Cyclin_N"/>
</dbReference>
<protein>
    <recommendedName>
        <fullName evidence="5">Cyclin-like domain-containing protein</fullName>
    </recommendedName>
</protein>
<evidence type="ECO:0000256" key="3">
    <source>
        <dbReference type="ARBA" id="ARBA00023306"/>
    </source>
</evidence>
<proteinExistence type="inferred from homology"/>
<dbReference type="Gene3D" id="1.10.472.10">
    <property type="entry name" value="Cyclin-like"/>
    <property type="match status" value="2"/>
</dbReference>
<gene>
    <name evidence="6" type="ORF">HJC23_013148</name>
</gene>
<comment type="caution">
    <text evidence="6">The sequence shown here is derived from an EMBL/GenBank/DDBJ whole genome shotgun (WGS) entry which is preliminary data.</text>
</comment>
<comment type="similarity">
    <text evidence="4">Belongs to the cyclin family.</text>
</comment>
<organism evidence="6 7">
    <name type="scientific">Cyclotella cryptica</name>
    <dbReference type="NCBI Taxonomy" id="29204"/>
    <lineage>
        <taxon>Eukaryota</taxon>
        <taxon>Sar</taxon>
        <taxon>Stramenopiles</taxon>
        <taxon>Ochrophyta</taxon>
        <taxon>Bacillariophyta</taxon>
        <taxon>Coscinodiscophyceae</taxon>
        <taxon>Thalassiosirophycidae</taxon>
        <taxon>Stephanodiscales</taxon>
        <taxon>Stephanodiscaceae</taxon>
        <taxon>Cyclotella</taxon>
    </lineage>
</organism>
<keyword evidence="2 4" id="KW-0195">Cyclin</keyword>
<evidence type="ECO:0000313" key="6">
    <source>
        <dbReference type="EMBL" id="KAL3801643.1"/>
    </source>
</evidence>
<dbReference type="EMBL" id="JABMIG020000025">
    <property type="protein sequence ID" value="KAL3801643.1"/>
    <property type="molecule type" value="Genomic_DNA"/>
</dbReference>
<evidence type="ECO:0000313" key="7">
    <source>
        <dbReference type="Proteomes" id="UP001516023"/>
    </source>
</evidence>
<reference evidence="6 7" key="1">
    <citation type="journal article" date="2020" name="G3 (Bethesda)">
        <title>Improved Reference Genome for Cyclotella cryptica CCMP332, a Model for Cell Wall Morphogenesis, Salinity Adaptation, and Lipid Production in Diatoms (Bacillariophyta).</title>
        <authorList>
            <person name="Roberts W.R."/>
            <person name="Downey K.M."/>
            <person name="Ruck E.C."/>
            <person name="Traller J.C."/>
            <person name="Alverson A.J."/>
        </authorList>
    </citation>
    <scope>NUCLEOTIDE SEQUENCE [LARGE SCALE GENOMIC DNA]</scope>
    <source>
        <strain evidence="6 7">CCMP332</strain>
    </source>
</reference>
<dbReference type="SMART" id="SM00385">
    <property type="entry name" value="CYCLIN"/>
    <property type="match status" value="1"/>
</dbReference>
<keyword evidence="7" id="KW-1185">Reference proteome</keyword>
<accession>A0ABD3QNM1</accession>
<evidence type="ECO:0000259" key="5">
    <source>
        <dbReference type="SMART" id="SM00385"/>
    </source>
</evidence>
<dbReference type="InterPro" id="IPR048258">
    <property type="entry name" value="Cyclins_cyclin-box"/>
</dbReference>
<evidence type="ECO:0000256" key="1">
    <source>
        <dbReference type="ARBA" id="ARBA00022618"/>
    </source>
</evidence>
<name>A0ABD3QNM1_9STRA</name>
<dbReference type="InterPro" id="IPR039361">
    <property type="entry name" value="Cyclin"/>
</dbReference>
<keyword evidence="3" id="KW-0131">Cell cycle</keyword>
<dbReference type="PROSITE" id="PS00292">
    <property type="entry name" value="CYCLINS"/>
    <property type="match status" value="1"/>
</dbReference>
<dbReference type="InterPro" id="IPR036915">
    <property type="entry name" value="Cyclin-like_sf"/>
</dbReference>